<evidence type="ECO:0000313" key="1">
    <source>
        <dbReference type="EMBL" id="MEV4287395.1"/>
    </source>
</evidence>
<dbReference type="Proteomes" id="UP001552427">
    <property type="component" value="Unassembled WGS sequence"/>
</dbReference>
<accession>A0ABV3H5E4</accession>
<comment type="caution">
    <text evidence="1">The sequence shown here is derived from an EMBL/GenBank/DDBJ whole genome shotgun (WGS) entry which is preliminary data.</text>
</comment>
<keyword evidence="2" id="KW-1185">Reference proteome</keyword>
<protein>
    <submittedName>
        <fullName evidence="1">Uncharacterized protein</fullName>
    </submittedName>
</protein>
<evidence type="ECO:0000313" key="2">
    <source>
        <dbReference type="Proteomes" id="UP001552427"/>
    </source>
</evidence>
<sequence>MSRIPIRSLAKLAHAWASPEMERPVYWRTLIGHDTWALLLITKGKPGEPPARPDLAPTPRLSTEWARRTGADLSPDELLYERITQHLKAHVQDEPEVDVARAASIATDAAINMLSEFGIDIAALERPE</sequence>
<name>A0ABV3H5E4_9ACTN</name>
<reference evidence="1 2" key="1">
    <citation type="submission" date="2024-06" db="EMBL/GenBank/DDBJ databases">
        <title>The Natural Products Discovery Center: Release of the First 8490 Sequenced Strains for Exploring Actinobacteria Biosynthetic Diversity.</title>
        <authorList>
            <person name="Kalkreuter E."/>
            <person name="Kautsar S.A."/>
            <person name="Yang D."/>
            <person name="Bader C.D."/>
            <person name="Teijaro C.N."/>
            <person name="Fluegel L."/>
            <person name="Davis C.M."/>
            <person name="Simpson J.R."/>
            <person name="Lauterbach L."/>
            <person name="Steele A.D."/>
            <person name="Gui C."/>
            <person name="Meng S."/>
            <person name="Li G."/>
            <person name="Viehrig K."/>
            <person name="Ye F."/>
            <person name="Su P."/>
            <person name="Kiefer A.F."/>
            <person name="Nichols A."/>
            <person name="Cepeda A.J."/>
            <person name="Yan W."/>
            <person name="Fan B."/>
            <person name="Jiang Y."/>
            <person name="Adhikari A."/>
            <person name="Zheng C.-J."/>
            <person name="Schuster L."/>
            <person name="Cowan T.M."/>
            <person name="Smanski M.J."/>
            <person name="Chevrette M.G."/>
            <person name="De Carvalho L.P.S."/>
            <person name="Shen B."/>
        </authorList>
    </citation>
    <scope>NUCLEOTIDE SEQUENCE [LARGE SCALE GENOMIC DNA]</scope>
    <source>
        <strain evidence="1 2">NPDC049574</strain>
    </source>
</reference>
<dbReference type="EMBL" id="JBFARM010000005">
    <property type="protein sequence ID" value="MEV4287395.1"/>
    <property type="molecule type" value="Genomic_DNA"/>
</dbReference>
<proteinExistence type="predicted"/>
<dbReference type="RefSeq" id="WP_364450813.1">
    <property type="nucleotide sequence ID" value="NZ_JBFARM010000005.1"/>
</dbReference>
<gene>
    <name evidence="1" type="ORF">AB0K40_17965</name>
</gene>
<organism evidence="1 2">
    <name type="scientific">Nonomuraea bangladeshensis</name>
    <dbReference type="NCBI Taxonomy" id="404385"/>
    <lineage>
        <taxon>Bacteria</taxon>
        <taxon>Bacillati</taxon>
        <taxon>Actinomycetota</taxon>
        <taxon>Actinomycetes</taxon>
        <taxon>Streptosporangiales</taxon>
        <taxon>Streptosporangiaceae</taxon>
        <taxon>Nonomuraea</taxon>
    </lineage>
</organism>